<protein>
    <submittedName>
        <fullName evidence="5">SCO family protein</fullName>
    </submittedName>
</protein>
<keyword evidence="3" id="KW-1133">Transmembrane helix</keyword>
<sequence length="232" mass="26153">MKPSLLKKILILVVILALPGFLYYLLTAKGKNRYKPLPVYGPKQVAKTGHKFHGKFIPDTIYHQLPQFKLTDQDGNEVTTKGLDSNIFVANFFYTNCTGVCQATNTNLKALLDTYKKNKLVSFISITVDPKRDSVAVLKKYAKQFNPAGVKWMFLTGDTASVYPLARQGFLVNAVDAGNGNFIYSDKLILIDKKKRIRGYYSGASITEITRLNDEIKVLIAEELREMDEPLY</sequence>
<evidence type="ECO:0000313" key="5">
    <source>
        <dbReference type="EMBL" id="MFD0751747.1"/>
    </source>
</evidence>
<evidence type="ECO:0000256" key="3">
    <source>
        <dbReference type="SAM" id="Phobius"/>
    </source>
</evidence>
<proteinExistence type="inferred from homology"/>
<evidence type="ECO:0000256" key="2">
    <source>
        <dbReference type="ARBA" id="ARBA00023008"/>
    </source>
</evidence>
<dbReference type="InterPro" id="IPR003782">
    <property type="entry name" value="SCO1/SenC"/>
</dbReference>
<evidence type="ECO:0000313" key="6">
    <source>
        <dbReference type="Proteomes" id="UP001596958"/>
    </source>
</evidence>
<name>A0ABW2YZ23_9SPHI</name>
<keyword evidence="3" id="KW-0812">Transmembrane</keyword>
<keyword evidence="3" id="KW-0472">Membrane</keyword>
<accession>A0ABW2YZ23</accession>
<dbReference type="Proteomes" id="UP001596958">
    <property type="component" value="Unassembled WGS sequence"/>
</dbReference>
<dbReference type="CDD" id="cd02968">
    <property type="entry name" value="SCO"/>
    <property type="match status" value="1"/>
</dbReference>
<reference evidence="6" key="1">
    <citation type="journal article" date="2019" name="Int. J. Syst. Evol. Microbiol.">
        <title>The Global Catalogue of Microorganisms (GCM) 10K type strain sequencing project: providing services to taxonomists for standard genome sequencing and annotation.</title>
        <authorList>
            <consortium name="The Broad Institute Genomics Platform"/>
            <consortium name="The Broad Institute Genome Sequencing Center for Infectious Disease"/>
            <person name="Wu L."/>
            <person name="Ma J."/>
        </authorList>
    </citation>
    <scope>NUCLEOTIDE SEQUENCE [LARGE SCALE GENOMIC DNA]</scope>
    <source>
        <strain evidence="6">CCUG 63418</strain>
    </source>
</reference>
<keyword evidence="2" id="KW-0186">Copper</keyword>
<dbReference type="PANTHER" id="PTHR12151:SF25">
    <property type="entry name" value="LINALOOL DEHYDRATASE_ISOMERASE DOMAIN-CONTAINING PROTEIN"/>
    <property type="match status" value="1"/>
</dbReference>
<evidence type="ECO:0000259" key="4">
    <source>
        <dbReference type="PROSITE" id="PS51352"/>
    </source>
</evidence>
<dbReference type="PANTHER" id="PTHR12151">
    <property type="entry name" value="ELECTRON TRANSPORT PROTIN SCO1/SENC FAMILY MEMBER"/>
    <property type="match status" value="1"/>
</dbReference>
<comment type="caution">
    <text evidence="5">The sequence shown here is derived from an EMBL/GenBank/DDBJ whole genome shotgun (WGS) entry which is preliminary data.</text>
</comment>
<feature type="domain" description="Thioredoxin" evidence="4">
    <location>
        <begin position="59"/>
        <end position="221"/>
    </location>
</feature>
<feature type="transmembrane region" description="Helical" evidence="3">
    <location>
        <begin position="6"/>
        <end position="26"/>
    </location>
</feature>
<dbReference type="SUPFAM" id="SSF52833">
    <property type="entry name" value="Thioredoxin-like"/>
    <property type="match status" value="1"/>
</dbReference>
<dbReference type="EMBL" id="JBHTHU010000021">
    <property type="protein sequence ID" value="MFD0751747.1"/>
    <property type="molecule type" value="Genomic_DNA"/>
</dbReference>
<dbReference type="Pfam" id="PF02630">
    <property type="entry name" value="SCO1-SenC"/>
    <property type="match status" value="1"/>
</dbReference>
<dbReference type="RefSeq" id="WP_377102039.1">
    <property type="nucleotide sequence ID" value="NZ_JBHTHU010000021.1"/>
</dbReference>
<dbReference type="InterPro" id="IPR013766">
    <property type="entry name" value="Thioredoxin_domain"/>
</dbReference>
<dbReference type="PROSITE" id="PS51352">
    <property type="entry name" value="THIOREDOXIN_2"/>
    <property type="match status" value="1"/>
</dbReference>
<dbReference type="InterPro" id="IPR036249">
    <property type="entry name" value="Thioredoxin-like_sf"/>
</dbReference>
<dbReference type="Gene3D" id="3.40.30.10">
    <property type="entry name" value="Glutaredoxin"/>
    <property type="match status" value="1"/>
</dbReference>
<gene>
    <name evidence="5" type="ORF">ACFQZS_16465</name>
</gene>
<organism evidence="5 6">
    <name type="scientific">Mucilaginibacter calamicampi</name>
    <dbReference type="NCBI Taxonomy" id="1302352"/>
    <lineage>
        <taxon>Bacteria</taxon>
        <taxon>Pseudomonadati</taxon>
        <taxon>Bacteroidota</taxon>
        <taxon>Sphingobacteriia</taxon>
        <taxon>Sphingobacteriales</taxon>
        <taxon>Sphingobacteriaceae</taxon>
        <taxon>Mucilaginibacter</taxon>
    </lineage>
</organism>
<comment type="similarity">
    <text evidence="1">Belongs to the SCO1/2 family.</text>
</comment>
<evidence type="ECO:0000256" key="1">
    <source>
        <dbReference type="ARBA" id="ARBA00010996"/>
    </source>
</evidence>
<keyword evidence="6" id="KW-1185">Reference proteome</keyword>